<dbReference type="Pfam" id="PF06060">
    <property type="entry name" value="Mesothelin"/>
    <property type="match status" value="1"/>
</dbReference>
<evidence type="ECO:0000256" key="3">
    <source>
        <dbReference type="ARBA" id="ARBA00022729"/>
    </source>
</evidence>
<protein>
    <submittedName>
        <fullName evidence="8">Otoancorin</fullName>
    </submittedName>
</protein>
<comment type="subcellular location">
    <subcellularLocation>
        <location evidence="1">Membrane</location>
    </subcellularLocation>
</comment>
<keyword evidence="9" id="KW-1185">Reference proteome</keyword>
<keyword evidence="5" id="KW-0472">Membrane</keyword>
<dbReference type="Proteomes" id="UP000694419">
    <property type="component" value="Unplaced"/>
</dbReference>
<evidence type="ECO:0000256" key="4">
    <source>
        <dbReference type="ARBA" id="ARBA00022889"/>
    </source>
</evidence>
<dbReference type="PANTHER" id="PTHR23412:SF18">
    <property type="entry name" value="OTOANCORIN"/>
    <property type="match status" value="1"/>
</dbReference>
<feature type="region of interest" description="Disordered" evidence="7">
    <location>
        <begin position="923"/>
        <end position="952"/>
    </location>
</feature>
<sequence length="972" mass="108074">MLYCFTGIFGPVFCYSSNVWTADTLTKVMAYFHAQEVMFTLSSLQVCELKKQPMSEMGNIILEWDKTKERIFQSPGVNRTLFLVTLDKCFLALSALDCVDVLSQVLRVSGVNYLQPDVVGSLPSVLQEDAFRNLSAVFKDLYDKTSANTQRALYGWMNICLYKTEFNESTSWVSAENLWILGRYMVHLPLEEILKISLSEVRLFISYDNATKQLDAVYDITPELAQAFLERINSSGFDIRNTSTIYRLGLLVCFYDDMEQMDSAVARALLHQMIKCNQLRGFQAEVQKLKSQLLNIAMQNQTLNDVLGSLSDAVVGLTSSQLESLSPEAVHNAIATLNQVSGWAKSQVMILSSKYLSYEKVLSFYNVSQMGALVTGISTQSFYSMNPKELSQIIRGTTSQYLSDLSPTQQQGILRKIAAFGDFASSVKDIQGAFFKEISLSDLWKQTEYNSSMMKEKELRRSQALYLYELLSKKNSPADLLSTGQLVKGVTCQLIESMGTDSFLNNFKFFEKNLHLLSPYQVNCLAWKFWKVSNASIPPFLLLVLPRSSTFRVNGSVADEFDVDLLGNLICHLPPAFLHGRMSPKAMAAALPQFKLCRQLSHQQKTEIKYKLFELYGSPNNWTAETTLDVGPFIAHKLLNFFPDCLGTRAPSSDEIIKLAEANVFWSVQELKCMDAGTFDKNVELLGTVSGFNSSQLIALKEKAKQVWGWLPGWKSYRVVSLGRVALALTEDEIKELDLHSVDTVSALSQQREWTLTQARSILHGFLEDSGQTISTLKSFDLVGLGAILCALNSTEIMSIRTAEFSAAVARIGLLFCSTPVLRLFKKMTESVFGAAAGWNGSVLQEIGTIAGGLNEDELKAFDKNLMPYFQPIAIRHIPPEIFQALSPEQIANLGPENAAAVTRSQRKPLDAWQLWSLQQARDGAQGSSPGMEQGTGTIGEPLPTPAPGGESSLSLHTKKLLLLQTALSCLL</sequence>
<evidence type="ECO:0000256" key="2">
    <source>
        <dbReference type="ARBA" id="ARBA00011016"/>
    </source>
</evidence>
<accession>A0A8C3KQH9</accession>
<keyword evidence="4" id="KW-0130">Cell adhesion</keyword>
<dbReference type="GO" id="GO:0016020">
    <property type="term" value="C:membrane"/>
    <property type="evidence" value="ECO:0007669"/>
    <property type="project" value="UniProtKB-SubCell"/>
</dbReference>
<dbReference type="InterPro" id="IPR026664">
    <property type="entry name" value="Stereocilin-rel"/>
</dbReference>
<name>A0A8C3KQH9_9CHAR</name>
<evidence type="ECO:0000313" key="8">
    <source>
        <dbReference type="Ensembl" id="ENSCPGP00000025388.1"/>
    </source>
</evidence>
<keyword evidence="6" id="KW-0325">Glycoprotein</keyword>
<evidence type="ECO:0000256" key="1">
    <source>
        <dbReference type="ARBA" id="ARBA00004370"/>
    </source>
</evidence>
<evidence type="ECO:0000313" key="9">
    <source>
        <dbReference type="Proteomes" id="UP000694419"/>
    </source>
</evidence>
<evidence type="ECO:0000256" key="6">
    <source>
        <dbReference type="ARBA" id="ARBA00023180"/>
    </source>
</evidence>
<evidence type="ECO:0000256" key="7">
    <source>
        <dbReference type="SAM" id="MobiDB-lite"/>
    </source>
</evidence>
<dbReference type="GO" id="GO:0009986">
    <property type="term" value="C:cell surface"/>
    <property type="evidence" value="ECO:0007669"/>
    <property type="project" value="TreeGrafter"/>
</dbReference>
<dbReference type="PANTHER" id="PTHR23412">
    <property type="entry name" value="STEREOCILIN RELATED"/>
    <property type="match status" value="1"/>
</dbReference>
<dbReference type="GO" id="GO:0007160">
    <property type="term" value="P:cell-matrix adhesion"/>
    <property type="evidence" value="ECO:0007669"/>
    <property type="project" value="TreeGrafter"/>
</dbReference>
<proteinExistence type="inferred from homology"/>
<dbReference type="InterPro" id="IPR010335">
    <property type="entry name" value="Mesothelin"/>
</dbReference>
<organism evidence="8 9">
    <name type="scientific">Calidris pygmaea</name>
    <name type="common">Spoon-billed sandpiper</name>
    <dbReference type="NCBI Taxonomy" id="425635"/>
    <lineage>
        <taxon>Eukaryota</taxon>
        <taxon>Metazoa</taxon>
        <taxon>Chordata</taxon>
        <taxon>Craniata</taxon>
        <taxon>Vertebrata</taxon>
        <taxon>Euteleostomi</taxon>
        <taxon>Archelosauria</taxon>
        <taxon>Archosauria</taxon>
        <taxon>Dinosauria</taxon>
        <taxon>Saurischia</taxon>
        <taxon>Theropoda</taxon>
        <taxon>Coelurosauria</taxon>
        <taxon>Aves</taxon>
        <taxon>Neognathae</taxon>
        <taxon>Neoaves</taxon>
        <taxon>Charadriiformes</taxon>
        <taxon>Scolopacidae</taxon>
        <taxon>Calidris</taxon>
    </lineage>
</organism>
<keyword evidence="3" id="KW-0732">Signal</keyword>
<dbReference type="Ensembl" id="ENSCPGT00000027741.1">
    <property type="protein sequence ID" value="ENSCPGP00000025388.1"/>
    <property type="gene ID" value="ENSCPGG00000017507.1"/>
</dbReference>
<reference evidence="8" key="1">
    <citation type="submission" date="2025-08" db="UniProtKB">
        <authorList>
            <consortium name="Ensembl"/>
        </authorList>
    </citation>
    <scope>IDENTIFICATION</scope>
</reference>
<comment type="similarity">
    <text evidence="2">Belongs to the mesothelin family.</text>
</comment>
<evidence type="ECO:0000256" key="5">
    <source>
        <dbReference type="ARBA" id="ARBA00023136"/>
    </source>
</evidence>
<dbReference type="AlphaFoldDB" id="A0A8C3KQH9"/>
<reference evidence="8" key="2">
    <citation type="submission" date="2025-09" db="UniProtKB">
        <authorList>
            <consortium name="Ensembl"/>
        </authorList>
    </citation>
    <scope>IDENTIFICATION</scope>
</reference>